<organism evidence="2 3">
    <name type="scientific">Actinomadura darangshiensis</name>
    <dbReference type="NCBI Taxonomy" id="705336"/>
    <lineage>
        <taxon>Bacteria</taxon>
        <taxon>Bacillati</taxon>
        <taxon>Actinomycetota</taxon>
        <taxon>Actinomycetes</taxon>
        <taxon>Streptosporangiales</taxon>
        <taxon>Thermomonosporaceae</taxon>
        <taxon>Actinomadura</taxon>
    </lineage>
</organism>
<protein>
    <submittedName>
        <fullName evidence="2">Uncharacterized protein</fullName>
    </submittedName>
</protein>
<gene>
    <name evidence="2" type="ORF">E1293_22045</name>
</gene>
<feature type="region of interest" description="Disordered" evidence="1">
    <location>
        <begin position="13"/>
        <end position="62"/>
    </location>
</feature>
<keyword evidence="3" id="KW-1185">Reference proteome</keyword>
<accession>A0A4R5B639</accession>
<evidence type="ECO:0000313" key="2">
    <source>
        <dbReference type="EMBL" id="TDD79866.1"/>
    </source>
</evidence>
<dbReference type="OrthoDB" id="4334759at2"/>
<sequence>MLIAVLIGIAAANGSGKGSNAGSTSSPSETPSTSRTSDLTGDTDSTRSPSRSPSPTPDPTFDAFDAISVGDCLDAYQDPYDSDEWSEEMPDAVSCGRSDAYLKVTGVEDSSSSCDSEALDGESWWRSPTHDGDTIYLCVRRQFREGECFLGKTGSKKGRIAISGHGLMTSWSCSKDTVPKGFKYILQFTGYYESRCPDGSRRWDDFRRGVLCARVV</sequence>
<dbReference type="AlphaFoldDB" id="A0A4R5B639"/>
<name>A0A4R5B639_9ACTN</name>
<dbReference type="EMBL" id="SMKY01000102">
    <property type="protein sequence ID" value="TDD79866.1"/>
    <property type="molecule type" value="Genomic_DNA"/>
</dbReference>
<reference evidence="2 3" key="1">
    <citation type="submission" date="2019-03" db="EMBL/GenBank/DDBJ databases">
        <title>Draft genome sequences of novel Actinobacteria.</title>
        <authorList>
            <person name="Sahin N."/>
            <person name="Ay H."/>
            <person name="Saygin H."/>
        </authorList>
    </citation>
    <scope>NUCLEOTIDE SEQUENCE [LARGE SCALE GENOMIC DNA]</scope>
    <source>
        <strain evidence="2 3">DSM 45941</strain>
    </source>
</reference>
<feature type="compositionally biased region" description="Low complexity" evidence="1">
    <location>
        <begin position="13"/>
        <end position="51"/>
    </location>
</feature>
<proteinExistence type="predicted"/>
<evidence type="ECO:0000256" key="1">
    <source>
        <dbReference type="SAM" id="MobiDB-lite"/>
    </source>
</evidence>
<comment type="caution">
    <text evidence="2">The sequence shown here is derived from an EMBL/GenBank/DDBJ whole genome shotgun (WGS) entry which is preliminary data.</text>
</comment>
<dbReference type="Proteomes" id="UP000295578">
    <property type="component" value="Unassembled WGS sequence"/>
</dbReference>
<evidence type="ECO:0000313" key="3">
    <source>
        <dbReference type="Proteomes" id="UP000295578"/>
    </source>
</evidence>